<dbReference type="KEGG" id="api:103309944"/>
<dbReference type="InterPro" id="IPR004117">
    <property type="entry name" value="7tm6_olfct_rcpt"/>
</dbReference>
<evidence type="ECO:0000256" key="2">
    <source>
        <dbReference type="ARBA" id="ARBA00022475"/>
    </source>
</evidence>
<feature type="transmembrane region" description="Helical" evidence="10">
    <location>
        <begin position="44"/>
        <end position="63"/>
    </location>
</feature>
<evidence type="ECO:0000256" key="5">
    <source>
        <dbReference type="ARBA" id="ARBA00022725"/>
    </source>
</evidence>
<keyword evidence="4 10" id="KW-0812">Transmembrane</keyword>
<dbReference type="PANTHER" id="PTHR21137:SF35">
    <property type="entry name" value="ODORANT RECEPTOR 19A-RELATED"/>
    <property type="match status" value="1"/>
</dbReference>
<comment type="caution">
    <text evidence="10">Lacks conserved residue(s) required for the propagation of feature annotation.</text>
</comment>
<comment type="similarity">
    <text evidence="10">Belongs to the insect chemoreceptor superfamily. Heteromeric odorant receptor channel (TC 1.A.69) family.</text>
</comment>
<feature type="transmembrane region" description="Helical" evidence="10">
    <location>
        <begin position="70"/>
        <end position="92"/>
    </location>
</feature>
<evidence type="ECO:0000313" key="11">
    <source>
        <dbReference type="EMBL" id="AQS60755.1"/>
    </source>
</evidence>
<dbReference type="GeneID" id="103309944"/>
<keyword evidence="8 10" id="KW-0675">Receptor</keyword>
<keyword evidence="2" id="KW-1003">Cell membrane</keyword>
<keyword evidence="13" id="KW-1185">Reference proteome</keyword>
<reference evidence="13" key="1">
    <citation type="submission" date="2010-06" db="EMBL/GenBank/DDBJ databases">
        <authorList>
            <person name="Jiang H."/>
            <person name="Abraham K."/>
            <person name="Ali S."/>
            <person name="Alsbrooks S.L."/>
            <person name="Anim B.N."/>
            <person name="Anosike U.S."/>
            <person name="Attaway T."/>
            <person name="Bandaranaike D.P."/>
            <person name="Battles P.K."/>
            <person name="Bell S.N."/>
            <person name="Bell A.V."/>
            <person name="Beltran B."/>
            <person name="Bickham C."/>
            <person name="Bustamante Y."/>
            <person name="Caleb T."/>
            <person name="Canada A."/>
            <person name="Cardenas V."/>
            <person name="Carter K."/>
            <person name="Chacko J."/>
            <person name="Chandrabose M.N."/>
            <person name="Chavez D."/>
            <person name="Chavez A."/>
            <person name="Chen L."/>
            <person name="Chu H.-S."/>
            <person name="Claassen K.J."/>
            <person name="Cockrell R."/>
            <person name="Collins M."/>
            <person name="Cooper J.A."/>
            <person name="Cree A."/>
            <person name="Curry S.M."/>
            <person name="Da Y."/>
            <person name="Dao M.D."/>
            <person name="Das B."/>
            <person name="Davila M.-L."/>
            <person name="Davy-Carroll L."/>
            <person name="Denson S."/>
            <person name="Dinh H."/>
            <person name="Ebong V.E."/>
            <person name="Edwards J.R."/>
            <person name="Egan A."/>
            <person name="El-Daye J."/>
            <person name="Escobedo L."/>
            <person name="Fernandez S."/>
            <person name="Fernando P.R."/>
            <person name="Flagg N."/>
            <person name="Forbes L.D."/>
            <person name="Fowler R.G."/>
            <person name="Fu Q."/>
            <person name="Gabisi R.A."/>
            <person name="Ganer J."/>
            <person name="Garbino Pronczuk A."/>
            <person name="Garcia R.M."/>
            <person name="Garner T."/>
            <person name="Garrett T.E."/>
            <person name="Gonzalez D.A."/>
            <person name="Hamid H."/>
            <person name="Hawkins E.S."/>
            <person name="Hirani K."/>
            <person name="Hogues M.E."/>
            <person name="Hollins B."/>
            <person name="Hsiao C.-H."/>
            <person name="Jabil R."/>
            <person name="James M.L."/>
            <person name="Jhangiani S.N."/>
            <person name="Johnson B."/>
            <person name="Johnson Q."/>
            <person name="Joshi V."/>
            <person name="Kalu J.B."/>
            <person name="Kam C."/>
            <person name="Kashfia A."/>
            <person name="Keebler J."/>
            <person name="Kisamo H."/>
            <person name="Kovar C.L."/>
            <person name="Lago L.A."/>
            <person name="Lai C.-Y."/>
            <person name="Laidlaw J."/>
            <person name="Lara F."/>
            <person name="Le T.-K."/>
            <person name="Lee S.L."/>
            <person name="Legall F.H."/>
            <person name="Lemon S.J."/>
            <person name="Lewis L.R."/>
            <person name="Li B."/>
            <person name="Liu Y."/>
            <person name="Liu Y.-S."/>
            <person name="Lopez J."/>
            <person name="Lozado R.J."/>
            <person name="Lu J."/>
            <person name="Madu R.C."/>
            <person name="Maheshwari M."/>
            <person name="Maheshwari R."/>
            <person name="Malloy K."/>
            <person name="Martinez E."/>
            <person name="Mathew T."/>
            <person name="Mercado I.C."/>
            <person name="Mercado C."/>
            <person name="Meyer B."/>
            <person name="Montgomery K."/>
            <person name="Morgan M.B."/>
            <person name="Munidasa M."/>
            <person name="Nazareth L.V."/>
            <person name="Nelson J."/>
            <person name="Ng B.M."/>
            <person name="Nguyen N.B."/>
            <person name="Nguyen P.Q."/>
            <person name="Nguyen T."/>
            <person name="Obregon M."/>
            <person name="Okwuonu G.O."/>
            <person name="Onwere C.G."/>
            <person name="Orozco G."/>
            <person name="Parra A."/>
            <person name="Patel S."/>
            <person name="Patil S."/>
            <person name="Perez A."/>
            <person name="Perez Y."/>
            <person name="Pham C."/>
            <person name="Primus E.L."/>
            <person name="Pu L.-L."/>
            <person name="Puazo M."/>
            <person name="Qin X."/>
            <person name="Quiroz J.B."/>
            <person name="Reese J."/>
            <person name="Richards S."/>
            <person name="Rives C.M."/>
            <person name="Robberts R."/>
            <person name="Ruiz S.J."/>
            <person name="Ruiz M.J."/>
            <person name="Santibanez J."/>
            <person name="Schneider B.W."/>
            <person name="Sisson I."/>
            <person name="Smith M."/>
            <person name="Sodergren E."/>
            <person name="Song X.-Z."/>
            <person name="Song B.B."/>
            <person name="Summersgill H."/>
            <person name="Thelus R."/>
            <person name="Thornton R.D."/>
            <person name="Trejos Z.Y."/>
            <person name="Usmani K."/>
            <person name="Vattathil S."/>
            <person name="Villasana D."/>
            <person name="Walker D.L."/>
            <person name="Wang S."/>
            <person name="Wang K."/>
            <person name="White C.S."/>
            <person name="Williams A.C."/>
            <person name="Williamson J."/>
            <person name="Wilson K."/>
            <person name="Woghiren I.O."/>
            <person name="Woodworth J.R."/>
            <person name="Worley K.C."/>
            <person name="Wright R.A."/>
            <person name="Wu W."/>
            <person name="Young L."/>
            <person name="Zhang L."/>
            <person name="Zhang J."/>
            <person name="Zhu Y."/>
            <person name="Muzny D.M."/>
            <person name="Weinstock G."/>
            <person name="Gibbs R.A."/>
        </authorList>
    </citation>
    <scope>NUCLEOTIDE SEQUENCE [LARGE SCALE GENOMIC DNA]</scope>
    <source>
        <strain evidence="13">LSR1</strain>
    </source>
</reference>
<dbReference type="GO" id="GO:0007165">
    <property type="term" value="P:signal transduction"/>
    <property type="evidence" value="ECO:0007669"/>
    <property type="project" value="UniProtKB-KW"/>
</dbReference>
<evidence type="ECO:0000256" key="6">
    <source>
        <dbReference type="ARBA" id="ARBA00022989"/>
    </source>
</evidence>
<dbReference type="OrthoDB" id="6596873at2759"/>
<keyword evidence="7 10" id="KW-0472">Membrane</keyword>
<dbReference type="PANTHER" id="PTHR21137">
    <property type="entry name" value="ODORANT RECEPTOR"/>
    <property type="match status" value="1"/>
</dbReference>
<dbReference type="GO" id="GO:0005886">
    <property type="term" value="C:plasma membrane"/>
    <property type="evidence" value="ECO:0007669"/>
    <property type="project" value="UniProtKB-SubCell"/>
</dbReference>
<keyword evidence="3 10" id="KW-0716">Sensory transduction</keyword>
<dbReference type="GO" id="GO:0005549">
    <property type="term" value="F:odorant binding"/>
    <property type="evidence" value="ECO:0007669"/>
    <property type="project" value="InterPro"/>
</dbReference>
<evidence type="ECO:0000256" key="9">
    <source>
        <dbReference type="ARBA" id="ARBA00023224"/>
    </source>
</evidence>
<keyword evidence="6 10" id="KW-1133">Transmembrane helix</keyword>
<sequence length="422" mass="49881">MDSKQEKQYIFNMKLARIMGLYQILFPNSTSFFGYNIYHVVTVFFVSFTFAISMLFPIGLLYLRNDIIAIMYYMGCISNFLLSCFKMVNILYHSKDIWKCIDVTSFNYILYKHYDRNVFKNWQTRSIRITYIYIVIALFAFFCWIFSPCIMNKSVIAIRNIDGSYSKYRMNIFNLYLIASNETYNKNFYIFYVIEIIISICYVYFTIVFDVLMLLVCFAISYQLETISNTIKSLGHEIYTRDNIRSGNSIKLKEKHGILYNDLITIMTDHQNVLKKLNDFYNIFRSITLTQIFIASSSHVFIWFIAAMSIDEGDNADSILSFKLFIVLPLINFQLFMTCSLFGTINEKKDSIIFALYSSNWTNMDLKSKKMILFNLTINNASQLKMKFTNTKIVNLEMFSHTMRFCYSIFSMLINYNKNKMK</sequence>
<dbReference type="AlphaFoldDB" id="A0A1S6J148"/>
<evidence type="ECO:0000256" key="7">
    <source>
        <dbReference type="ARBA" id="ARBA00023136"/>
    </source>
</evidence>
<gene>
    <name evidence="11" type="primary">OR43</name>
    <name evidence="12" type="synonym">103309944</name>
</gene>
<dbReference type="GO" id="GO:0004984">
    <property type="term" value="F:olfactory receptor activity"/>
    <property type="evidence" value="ECO:0007669"/>
    <property type="project" value="InterPro"/>
</dbReference>
<accession>A0A1S6J148</accession>
<dbReference type="EMBL" id="KX890168">
    <property type="protein sequence ID" value="AQS60755.1"/>
    <property type="molecule type" value="mRNA"/>
</dbReference>
<reference evidence="11" key="2">
    <citation type="journal article" date="2017" name="Curr. Biol.">
        <title>Molecular Basis of Alarm Pheromone Detection in Aphids.</title>
        <authorList>
            <person name="Zhang R."/>
            <person name="Wang B."/>
            <person name="Grossi G."/>
            <person name="Falabella P."/>
            <person name="Liu Y."/>
            <person name="Yan S."/>
            <person name="Lu J."/>
            <person name="Xi J."/>
            <person name="Wang G."/>
        </authorList>
    </citation>
    <scope>NUCLEOTIDE SEQUENCE</scope>
    <source>
        <tissue evidence="11">Antenna</tissue>
    </source>
</reference>
<feature type="transmembrane region" description="Helical" evidence="10">
    <location>
        <begin position="189"/>
        <end position="222"/>
    </location>
</feature>
<feature type="transmembrane region" description="Helical" evidence="10">
    <location>
        <begin position="322"/>
        <end position="345"/>
    </location>
</feature>
<evidence type="ECO:0000256" key="3">
    <source>
        <dbReference type="ARBA" id="ARBA00022606"/>
    </source>
</evidence>
<evidence type="ECO:0000313" key="12">
    <source>
        <dbReference type="EnsemblMetazoa" id="XP_016661271.2"/>
    </source>
</evidence>
<evidence type="ECO:0000256" key="10">
    <source>
        <dbReference type="RuleBase" id="RU351113"/>
    </source>
</evidence>
<evidence type="ECO:0000313" key="13">
    <source>
        <dbReference type="Proteomes" id="UP000007819"/>
    </source>
</evidence>
<feature type="transmembrane region" description="Helical" evidence="10">
    <location>
        <begin position="283"/>
        <end position="310"/>
    </location>
</feature>
<proteinExistence type="evidence at transcript level"/>
<dbReference type="Proteomes" id="UP000007819">
    <property type="component" value="Chromosome A2"/>
</dbReference>
<feature type="transmembrane region" description="Helical" evidence="10">
    <location>
        <begin position="131"/>
        <end position="151"/>
    </location>
</feature>
<dbReference type="EnsemblMetazoa" id="XM_016805782.2">
    <property type="protein sequence ID" value="XP_016661271.2"/>
    <property type="gene ID" value="LOC103309944"/>
</dbReference>
<keyword evidence="5 10" id="KW-0552">Olfaction</keyword>
<protein>
    <recommendedName>
        <fullName evidence="10">Odorant receptor</fullName>
    </recommendedName>
</protein>
<organism evidence="11">
    <name type="scientific">Acyrthosiphon pisum</name>
    <name type="common">Pea aphid</name>
    <dbReference type="NCBI Taxonomy" id="7029"/>
    <lineage>
        <taxon>Eukaryota</taxon>
        <taxon>Metazoa</taxon>
        <taxon>Ecdysozoa</taxon>
        <taxon>Arthropoda</taxon>
        <taxon>Hexapoda</taxon>
        <taxon>Insecta</taxon>
        <taxon>Pterygota</taxon>
        <taxon>Neoptera</taxon>
        <taxon>Paraneoptera</taxon>
        <taxon>Hemiptera</taxon>
        <taxon>Sternorrhyncha</taxon>
        <taxon>Aphidomorpha</taxon>
        <taxon>Aphidoidea</taxon>
        <taxon>Aphididae</taxon>
        <taxon>Macrosiphini</taxon>
        <taxon>Acyrthosiphon</taxon>
    </lineage>
</organism>
<name>A0A1S6J148_ACYPI</name>
<evidence type="ECO:0000256" key="8">
    <source>
        <dbReference type="ARBA" id="ARBA00023170"/>
    </source>
</evidence>
<keyword evidence="9 10" id="KW-0807">Transducer</keyword>
<comment type="subcellular location">
    <subcellularLocation>
        <location evidence="1 10">Cell membrane</location>
        <topology evidence="1 10">Multi-pass membrane protein</topology>
    </subcellularLocation>
</comment>
<dbReference type="Pfam" id="PF02949">
    <property type="entry name" value="7tm_6"/>
    <property type="match status" value="1"/>
</dbReference>
<evidence type="ECO:0000256" key="1">
    <source>
        <dbReference type="ARBA" id="ARBA00004651"/>
    </source>
</evidence>
<reference evidence="12" key="3">
    <citation type="submission" date="2022-06" db="UniProtKB">
        <authorList>
            <consortium name="EnsemblMetazoa"/>
        </authorList>
    </citation>
    <scope>IDENTIFICATION</scope>
</reference>
<evidence type="ECO:0000256" key="4">
    <source>
        <dbReference type="ARBA" id="ARBA00022692"/>
    </source>
</evidence>